<dbReference type="SFLD" id="SFLDF00314">
    <property type="entry name" value="L-lysine_2_3-aminomutase_(yjeK"/>
    <property type="match status" value="1"/>
</dbReference>
<evidence type="ECO:0000256" key="2">
    <source>
        <dbReference type="ARBA" id="ARBA00001933"/>
    </source>
</evidence>
<evidence type="ECO:0000256" key="10">
    <source>
        <dbReference type="ARBA" id="ARBA00023004"/>
    </source>
</evidence>
<dbReference type="NCBIfam" id="TIGR03821">
    <property type="entry name" value="EFP_modif_epmB"/>
    <property type="match status" value="1"/>
</dbReference>
<dbReference type="RefSeq" id="WP_225676105.1">
    <property type="nucleotide sequence ID" value="NZ_JAEDAH010000091.1"/>
</dbReference>
<dbReference type="InterPro" id="IPR013785">
    <property type="entry name" value="Aldolase_TIM"/>
</dbReference>
<dbReference type="SUPFAM" id="SSF102114">
    <property type="entry name" value="Radical SAM enzymes"/>
    <property type="match status" value="1"/>
</dbReference>
<evidence type="ECO:0000256" key="13">
    <source>
        <dbReference type="ARBA" id="ARBA00030756"/>
    </source>
</evidence>
<name>A0ABS7ZSQ5_9GAMM</name>
<dbReference type="InterPro" id="IPR007197">
    <property type="entry name" value="rSAM"/>
</dbReference>
<evidence type="ECO:0000256" key="5">
    <source>
        <dbReference type="ARBA" id="ARBA00022363"/>
    </source>
</evidence>
<comment type="cofactor">
    <cofactor evidence="3">
        <name>[4Fe-4S] cluster</name>
        <dbReference type="ChEBI" id="CHEBI:49883"/>
    </cofactor>
</comment>
<keyword evidence="9" id="KW-0663">Pyridoxal phosphate</keyword>
<dbReference type="InterPro" id="IPR058240">
    <property type="entry name" value="rSAM_sf"/>
</dbReference>
<sequence>MPIITRSAAPVESSDWQQLLAGAFRNSKDLLNYLGLPPDSAISGVARASGFPVLVPRPYADQMEHGNPDDPLLRQVLTHSEELVQAPGFVSDPLEEAAANKTPGIIHKYRGRVLLLAASGCAVNCRYCFRRHFPYSDNRLSRAQWQQALGYIENDHSITEVILSGGDPLMLQDKALSELIEHCEAIPHVKRLRIHTRLPVVIPQRLTESLIRMLCDSRLQTSIVLHINHANELSEAHRPALENLRRGGVTLLNQSVLLRNVNNDFRVLSDLSECLFEFGIMPYYLHLLDRVAGAHHFEVAEDEAVRLHRSLLNHLPGYLVPRLVREVAGQESKAPINLDRL</sequence>
<evidence type="ECO:0000256" key="4">
    <source>
        <dbReference type="ARBA" id="ARBA00008703"/>
    </source>
</evidence>
<reference evidence="15 16" key="1">
    <citation type="submission" date="2020-12" db="EMBL/GenBank/DDBJ databases">
        <title>Novel Thalassolituus-related marine hydrocarbonoclastic bacteria mediated algae-derived hydrocarbons mineralization in twilight zone of the northern South China Sea.</title>
        <authorList>
            <person name="Dong C."/>
        </authorList>
    </citation>
    <scope>NUCLEOTIDE SEQUENCE [LARGE SCALE GENOMIC DNA]</scope>
    <source>
        <strain evidence="15 16">IMCC1826</strain>
    </source>
</reference>
<organism evidence="15 16">
    <name type="scientific">Thalassolituus marinus</name>
    <dbReference type="NCBI Taxonomy" id="671053"/>
    <lineage>
        <taxon>Bacteria</taxon>
        <taxon>Pseudomonadati</taxon>
        <taxon>Pseudomonadota</taxon>
        <taxon>Gammaproteobacteria</taxon>
        <taxon>Oceanospirillales</taxon>
        <taxon>Oceanospirillaceae</taxon>
        <taxon>Thalassolituus</taxon>
    </lineage>
</organism>
<dbReference type="PROSITE" id="PS51918">
    <property type="entry name" value="RADICAL_SAM"/>
    <property type="match status" value="1"/>
</dbReference>
<dbReference type="PANTHER" id="PTHR30538:SF1">
    <property type="entry name" value="L-LYSINE 2,3-AMINOMUTASE"/>
    <property type="match status" value="1"/>
</dbReference>
<dbReference type="PANTHER" id="PTHR30538">
    <property type="entry name" value="LYSINE 2,3-AMINOMUTASE-RELATED"/>
    <property type="match status" value="1"/>
</dbReference>
<keyword evidence="11" id="KW-0411">Iron-sulfur</keyword>
<evidence type="ECO:0000313" key="16">
    <source>
        <dbReference type="Proteomes" id="UP000714380"/>
    </source>
</evidence>
<keyword evidence="10" id="KW-0408">Iron</keyword>
<evidence type="ECO:0000259" key="14">
    <source>
        <dbReference type="PROSITE" id="PS51918"/>
    </source>
</evidence>
<keyword evidence="6" id="KW-0004">4Fe-4S</keyword>
<feature type="domain" description="Radical SAM core" evidence="14">
    <location>
        <begin position="107"/>
        <end position="322"/>
    </location>
</feature>
<dbReference type="Proteomes" id="UP000714380">
    <property type="component" value="Unassembled WGS sequence"/>
</dbReference>
<dbReference type="Pfam" id="PF04055">
    <property type="entry name" value="Radical_SAM"/>
    <property type="match status" value="1"/>
</dbReference>
<accession>A0ABS7ZSQ5</accession>
<dbReference type="SFLD" id="SFLDS00029">
    <property type="entry name" value="Radical_SAM"/>
    <property type="match status" value="1"/>
</dbReference>
<dbReference type="NCBIfam" id="TIGR00238">
    <property type="entry name" value="KamA family radical SAM protein"/>
    <property type="match status" value="1"/>
</dbReference>
<dbReference type="PIRSF" id="PIRSF004911">
    <property type="entry name" value="DUF160"/>
    <property type="match status" value="1"/>
</dbReference>
<evidence type="ECO:0000256" key="6">
    <source>
        <dbReference type="ARBA" id="ARBA00022485"/>
    </source>
</evidence>
<dbReference type="InterPro" id="IPR003739">
    <property type="entry name" value="Lys_aminomutase/Glu_NH3_mut"/>
</dbReference>
<comment type="cofactor">
    <cofactor evidence="2">
        <name>pyridoxal 5'-phosphate</name>
        <dbReference type="ChEBI" id="CHEBI:597326"/>
    </cofactor>
</comment>
<evidence type="ECO:0000256" key="1">
    <source>
        <dbReference type="ARBA" id="ARBA00001352"/>
    </source>
</evidence>
<dbReference type="CDD" id="cd01335">
    <property type="entry name" value="Radical_SAM"/>
    <property type="match status" value="1"/>
</dbReference>
<dbReference type="Gene3D" id="3.20.20.70">
    <property type="entry name" value="Aldolase class I"/>
    <property type="match status" value="1"/>
</dbReference>
<keyword evidence="12" id="KW-0413">Isomerase</keyword>
<evidence type="ECO:0000256" key="7">
    <source>
        <dbReference type="ARBA" id="ARBA00022691"/>
    </source>
</evidence>
<protein>
    <recommendedName>
        <fullName evidence="5">L-lysine 2,3-aminomutase</fullName>
    </recommendedName>
    <alternativeName>
        <fullName evidence="13">EF-P post-translational modification enzyme B</fullName>
    </alternativeName>
</protein>
<dbReference type="SFLD" id="SFLDG01070">
    <property type="entry name" value="PLP-dependent"/>
    <property type="match status" value="1"/>
</dbReference>
<comment type="caution">
    <text evidence="15">The sequence shown here is derived from an EMBL/GenBank/DDBJ whole genome shotgun (WGS) entry which is preliminary data.</text>
</comment>
<comment type="catalytic activity">
    <reaction evidence="1">
        <text>L-lysine = D-beta-lysine</text>
        <dbReference type="Rhea" id="RHEA:44148"/>
        <dbReference type="ChEBI" id="CHEBI:32551"/>
        <dbReference type="ChEBI" id="CHEBI:84138"/>
    </reaction>
</comment>
<evidence type="ECO:0000256" key="12">
    <source>
        <dbReference type="ARBA" id="ARBA00023235"/>
    </source>
</evidence>
<dbReference type="EMBL" id="JAEDAH010000091">
    <property type="protein sequence ID" value="MCA6064792.1"/>
    <property type="molecule type" value="Genomic_DNA"/>
</dbReference>
<keyword evidence="8" id="KW-0479">Metal-binding</keyword>
<comment type="similarity">
    <text evidence="4">Belongs to the radical SAM superfamily. KamA family.</text>
</comment>
<dbReference type="InterPro" id="IPR022462">
    <property type="entry name" value="EpmB"/>
</dbReference>
<evidence type="ECO:0000313" key="15">
    <source>
        <dbReference type="EMBL" id="MCA6064792.1"/>
    </source>
</evidence>
<evidence type="ECO:0000256" key="8">
    <source>
        <dbReference type="ARBA" id="ARBA00022723"/>
    </source>
</evidence>
<evidence type="ECO:0000256" key="11">
    <source>
        <dbReference type="ARBA" id="ARBA00023014"/>
    </source>
</evidence>
<evidence type="ECO:0000256" key="9">
    <source>
        <dbReference type="ARBA" id="ARBA00022898"/>
    </source>
</evidence>
<proteinExistence type="inferred from homology"/>
<keyword evidence="16" id="KW-1185">Reference proteome</keyword>
<keyword evidence="7" id="KW-0949">S-adenosyl-L-methionine</keyword>
<gene>
    <name evidence="15" type="primary">epmB</name>
    <name evidence="15" type="ORF">I9W95_14360</name>
</gene>
<evidence type="ECO:0000256" key="3">
    <source>
        <dbReference type="ARBA" id="ARBA00001966"/>
    </source>
</evidence>